<dbReference type="InterPro" id="IPR018004">
    <property type="entry name" value="KilA/APSES_HTH"/>
</dbReference>
<sequence length="160" mass="18686">MSKSNKLKVQDREISILLQEKEDFISLTDIAKYRNEYDPFAIINNWIRSTSTIAFLGLWEVLNNVDFKPLEFERFKNEAGHNYFVLSPQRWIEKINAIGIISKSGRYGGTFAHKDIAFEFASWISPGLAQRQRIIQLNLMAIFQLKSLFRNSQLKKIQIL</sequence>
<evidence type="ECO:0000313" key="2">
    <source>
        <dbReference type="EMBL" id="WEK21658.1"/>
    </source>
</evidence>
<dbReference type="InterPro" id="IPR017880">
    <property type="entry name" value="KilA_N"/>
</dbReference>
<name>A0AAJ5WCR2_9SPHI</name>
<dbReference type="Pfam" id="PF04383">
    <property type="entry name" value="KilA-N"/>
    <property type="match status" value="1"/>
</dbReference>
<feature type="domain" description="KilA-N" evidence="1">
    <location>
        <begin position="5"/>
        <end position="139"/>
    </location>
</feature>
<proteinExistence type="predicted"/>
<dbReference type="PROSITE" id="PS51301">
    <property type="entry name" value="KILA_N"/>
    <property type="match status" value="1"/>
</dbReference>
<reference evidence="2" key="1">
    <citation type="submission" date="2023-03" db="EMBL/GenBank/DDBJ databases">
        <title>Andean soil-derived lignocellulolytic bacterial consortium as a source of novel taxa and putative plastic-active enzymes.</title>
        <authorList>
            <person name="Diaz-Garcia L."/>
            <person name="Chuvochina M."/>
            <person name="Feuerriegel G."/>
            <person name="Bunk B."/>
            <person name="Sproer C."/>
            <person name="Streit W.R."/>
            <person name="Rodriguez L.M."/>
            <person name="Overmann J."/>
            <person name="Jimenez D.J."/>
        </authorList>
    </citation>
    <scope>NUCLEOTIDE SEQUENCE</scope>
    <source>
        <strain evidence="2">MAG 3858</strain>
    </source>
</reference>
<accession>A0AAJ5WCR2</accession>
<evidence type="ECO:0000313" key="3">
    <source>
        <dbReference type="Proteomes" id="UP001214530"/>
    </source>
</evidence>
<organism evidence="2 3">
    <name type="scientific">Candidatus Pedobacter colombiensis</name>
    <dbReference type="NCBI Taxonomy" id="3121371"/>
    <lineage>
        <taxon>Bacteria</taxon>
        <taxon>Pseudomonadati</taxon>
        <taxon>Bacteroidota</taxon>
        <taxon>Sphingobacteriia</taxon>
        <taxon>Sphingobacteriales</taxon>
        <taxon>Sphingobacteriaceae</taxon>
        <taxon>Pedobacter</taxon>
    </lineage>
</organism>
<dbReference type="EMBL" id="CP119313">
    <property type="protein sequence ID" value="WEK21658.1"/>
    <property type="molecule type" value="Genomic_DNA"/>
</dbReference>
<evidence type="ECO:0000259" key="1">
    <source>
        <dbReference type="PROSITE" id="PS51301"/>
    </source>
</evidence>
<dbReference type="AlphaFoldDB" id="A0AAJ5WCR2"/>
<dbReference type="SMART" id="SM01252">
    <property type="entry name" value="KilA-N"/>
    <property type="match status" value="1"/>
</dbReference>
<protein>
    <submittedName>
        <fullName evidence="2">KilA-N domain-containing protein</fullName>
    </submittedName>
</protein>
<dbReference type="Proteomes" id="UP001214530">
    <property type="component" value="Chromosome"/>
</dbReference>
<gene>
    <name evidence="2" type="ORF">P0Y49_10970</name>
</gene>